<dbReference type="GO" id="GO:0000981">
    <property type="term" value="F:DNA-binding transcription factor activity, RNA polymerase II-specific"/>
    <property type="evidence" value="ECO:0007669"/>
    <property type="project" value="InterPro"/>
</dbReference>
<dbReference type="GO" id="GO:0005634">
    <property type="term" value="C:nucleus"/>
    <property type="evidence" value="ECO:0007669"/>
    <property type="project" value="UniProtKB-SubCell"/>
</dbReference>
<keyword evidence="5" id="KW-0238">DNA-binding</keyword>
<evidence type="ECO:0000256" key="1">
    <source>
        <dbReference type="ARBA" id="ARBA00004123"/>
    </source>
</evidence>
<feature type="compositionally biased region" description="Low complexity" evidence="8">
    <location>
        <begin position="687"/>
        <end position="722"/>
    </location>
</feature>
<dbReference type="PROSITE" id="PS50048">
    <property type="entry name" value="ZN2_CY6_FUNGAL_2"/>
    <property type="match status" value="1"/>
</dbReference>
<organism evidence="10 11">
    <name type="scientific">Sordaria brevicollis</name>
    <dbReference type="NCBI Taxonomy" id="83679"/>
    <lineage>
        <taxon>Eukaryota</taxon>
        <taxon>Fungi</taxon>
        <taxon>Dikarya</taxon>
        <taxon>Ascomycota</taxon>
        <taxon>Pezizomycotina</taxon>
        <taxon>Sordariomycetes</taxon>
        <taxon>Sordariomycetidae</taxon>
        <taxon>Sordariales</taxon>
        <taxon>Sordariaceae</taxon>
        <taxon>Sordaria</taxon>
    </lineage>
</organism>
<proteinExistence type="predicted"/>
<dbReference type="PANTHER" id="PTHR47782:SF2">
    <property type="entry name" value="TRANSCRIPTION FACTOR, PUTATIVE (AFU_ORTHOLOGUE AFUA_4G12570)-RELATED"/>
    <property type="match status" value="1"/>
</dbReference>
<name>A0AAE0PEB4_SORBR</name>
<feature type="compositionally biased region" description="Basic and acidic residues" evidence="8">
    <location>
        <begin position="1"/>
        <end position="12"/>
    </location>
</feature>
<feature type="region of interest" description="Disordered" evidence="8">
    <location>
        <begin position="99"/>
        <end position="138"/>
    </location>
</feature>
<dbReference type="SMART" id="SM00066">
    <property type="entry name" value="GAL4"/>
    <property type="match status" value="1"/>
</dbReference>
<evidence type="ECO:0000256" key="5">
    <source>
        <dbReference type="ARBA" id="ARBA00023125"/>
    </source>
</evidence>
<sequence>MSFTWDDPHADLPSDSEATEEDLLDNPVLKVSRPVTACTRCRSAKIKCDGKLPACTSCVKFGRESECMPISERFIRGREPNYVRALEARVEKLEKQLHYARSQMSSQSQPGPGPDPEPATAPGPLDPADDEWGPDRRDSLDNIRVNVARRAARLHGDQEIEQVIASLSSVTINPVSQEDHEKTRLSLATIILAASTNKFVPQSRSVGLPPYEKASKIVDFYMSSVHQLYPAFSRRIFNTLLDNIYRTSQRQFTAADYWLFWMVLAIGSTAQSRQKDDSPYLDGLDYLACALPFAQEVLSPGNVKQIQSLLLLTLYSTYDPDHFDTWQVLGFTCRAILDQGPFADPPDHHGMSITDVKLRRRIFRSAYSLDRAISLAHARAFSFADDAIPSEVRDALADTPNKDSPTAEASTYLYRLRRIQSTWYQSLFQGSPSHPLPDSTAFIWRMCHDMHAWFSTLPVSLNASVRHMLELEMYYSHVFCISPGIRSPHLSTYGQLLIFEYAISYISGLCGLADAPINTALYTFHDVLRLFFVGTQFAAILRSEVADILLFSPHTISHSTSQQGGVKPPPLPRKRMAETANTTLPNIDRAISALGQIGKLLEWYGAKWEDAISLGETFQMYSQDLMETLRSKKQQMGQRQVQVQQQQQQAQTQRQGQMQAHGQTQGQPLPLGRAHTQGPGGWENHHQQQQHQQQPYQQHQRQQNSGPQHRPQPPMQQQTWPPGGYSMNNGGR</sequence>
<dbReference type="AlphaFoldDB" id="A0AAE0PEB4"/>
<feature type="region of interest" description="Disordered" evidence="8">
    <location>
        <begin position="640"/>
        <end position="732"/>
    </location>
</feature>
<dbReference type="CDD" id="cd00067">
    <property type="entry name" value="GAL4"/>
    <property type="match status" value="1"/>
</dbReference>
<dbReference type="Gene3D" id="4.10.240.10">
    <property type="entry name" value="Zn(2)-C6 fungal-type DNA-binding domain"/>
    <property type="match status" value="1"/>
</dbReference>
<evidence type="ECO:0000256" key="4">
    <source>
        <dbReference type="ARBA" id="ARBA00023015"/>
    </source>
</evidence>
<dbReference type="InterPro" id="IPR007219">
    <property type="entry name" value="XnlR_reg_dom"/>
</dbReference>
<dbReference type="InterPro" id="IPR001138">
    <property type="entry name" value="Zn2Cys6_DnaBD"/>
</dbReference>
<keyword evidence="11" id="KW-1185">Reference proteome</keyword>
<dbReference type="Pfam" id="PF00172">
    <property type="entry name" value="Zn_clus"/>
    <property type="match status" value="1"/>
</dbReference>
<dbReference type="GO" id="GO:0045944">
    <property type="term" value="P:positive regulation of transcription by RNA polymerase II"/>
    <property type="evidence" value="ECO:0007669"/>
    <property type="project" value="TreeGrafter"/>
</dbReference>
<evidence type="ECO:0000313" key="10">
    <source>
        <dbReference type="EMBL" id="KAK3398431.1"/>
    </source>
</evidence>
<dbReference type="InterPro" id="IPR052202">
    <property type="entry name" value="Yeast_MetPath_Reg"/>
</dbReference>
<keyword evidence="3" id="KW-0862">Zinc</keyword>
<keyword evidence="4" id="KW-0805">Transcription regulation</keyword>
<feature type="region of interest" description="Disordered" evidence="8">
    <location>
        <begin position="1"/>
        <end position="21"/>
    </location>
</feature>
<dbReference type="Pfam" id="PF04082">
    <property type="entry name" value="Fungal_trans"/>
    <property type="match status" value="1"/>
</dbReference>
<dbReference type="Proteomes" id="UP001281003">
    <property type="component" value="Unassembled WGS sequence"/>
</dbReference>
<reference evidence="10" key="2">
    <citation type="submission" date="2023-07" db="EMBL/GenBank/DDBJ databases">
        <authorList>
            <consortium name="Lawrence Berkeley National Laboratory"/>
            <person name="Haridas S."/>
            <person name="Hensen N."/>
            <person name="Bonometti L."/>
            <person name="Westerberg I."/>
            <person name="Brannstrom I.O."/>
            <person name="Guillou S."/>
            <person name="Cros-Aarteil S."/>
            <person name="Calhoun S."/>
            <person name="Kuo A."/>
            <person name="Mondo S."/>
            <person name="Pangilinan J."/>
            <person name="Riley R."/>
            <person name="LaButti K."/>
            <person name="Andreopoulos B."/>
            <person name="Lipzen A."/>
            <person name="Chen C."/>
            <person name="Yanf M."/>
            <person name="Daum C."/>
            <person name="Ng V."/>
            <person name="Clum A."/>
            <person name="Steindorff A."/>
            <person name="Ohm R."/>
            <person name="Martin F."/>
            <person name="Silar P."/>
            <person name="Natvig D."/>
            <person name="Lalanne C."/>
            <person name="Gautier V."/>
            <person name="Ament-velasquez S.L."/>
            <person name="Kruys A."/>
            <person name="Hutchinson M.I."/>
            <person name="Powell A.J."/>
            <person name="Barry K."/>
            <person name="Miller A.N."/>
            <person name="Grigoriev I.V."/>
            <person name="Debuchy R."/>
            <person name="Gladieux P."/>
            <person name="Thoren M.H."/>
            <person name="Johannesson H."/>
        </authorList>
    </citation>
    <scope>NUCLEOTIDE SEQUENCE</scope>
    <source>
        <strain evidence="10">FGSC 1904</strain>
    </source>
</reference>
<dbReference type="GO" id="GO:0006351">
    <property type="term" value="P:DNA-templated transcription"/>
    <property type="evidence" value="ECO:0007669"/>
    <property type="project" value="InterPro"/>
</dbReference>
<dbReference type="PANTHER" id="PTHR47782">
    <property type="entry name" value="ZN(II)2CYS6 TRANSCRIPTION FACTOR (EUROFUNG)-RELATED"/>
    <property type="match status" value="1"/>
</dbReference>
<keyword evidence="7" id="KW-0539">Nucleus</keyword>
<dbReference type="SUPFAM" id="SSF57701">
    <property type="entry name" value="Zn2/Cys6 DNA-binding domain"/>
    <property type="match status" value="1"/>
</dbReference>
<dbReference type="GO" id="GO:0043565">
    <property type="term" value="F:sequence-specific DNA binding"/>
    <property type="evidence" value="ECO:0007669"/>
    <property type="project" value="TreeGrafter"/>
</dbReference>
<dbReference type="CDD" id="cd12148">
    <property type="entry name" value="fungal_TF_MHR"/>
    <property type="match status" value="1"/>
</dbReference>
<evidence type="ECO:0000256" key="7">
    <source>
        <dbReference type="ARBA" id="ARBA00023242"/>
    </source>
</evidence>
<keyword evidence="6" id="KW-0804">Transcription</keyword>
<evidence type="ECO:0000259" key="9">
    <source>
        <dbReference type="PROSITE" id="PS50048"/>
    </source>
</evidence>
<feature type="domain" description="Zn(2)-C6 fungal-type" evidence="9">
    <location>
        <begin position="37"/>
        <end position="67"/>
    </location>
</feature>
<evidence type="ECO:0000256" key="2">
    <source>
        <dbReference type="ARBA" id="ARBA00022723"/>
    </source>
</evidence>
<feature type="compositionally biased region" description="Pro residues" evidence="8">
    <location>
        <begin position="111"/>
        <end position="125"/>
    </location>
</feature>
<feature type="compositionally biased region" description="Low complexity" evidence="8">
    <location>
        <begin position="640"/>
        <end position="667"/>
    </location>
</feature>
<comment type="caution">
    <text evidence="10">The sequence shown here is derived from an EMBL/GenBank/DDBJ whole genome shotgun (WGS) entry which is preliminary data.</text>
</comment>
<dbReference type="GO" id="GO:0008270">
    <property type="term" value="F:zinc ion binding"/>
    <property type="evidence" value="ECO:0007669"/>
    <property type="project" value="InterPro"/>
</dbReference>
<dbReference type="InterPro" id="IPR036864">
    <property type="entry name" value="Zn2-C6_fun-type_DNA-bd_sf"/>
</dbReference>
<gene>
    <name evidence="10" type="ORF">B0T20DRAFT_411117</name>
</gene>
<evidence type="ECO:0000256" key="8">
    <source>
        <dbReference type="SAM" id="MobiDB-lite"/>
    </source>
</evidence>
<reference evidence="10" key="1">
    <citation type="journal article" date="2023" name="Mol. Phylogenet. Evol.">
        <title>Genome-scale phylogeny and comparative genomics of the fungal order Sordariales.</title>
        <authorList>
            <person name="Hensen N."/>
            <person name="Bonometti L."/>
            <person name="Westerberg I."/>
            <person name="Brannstrom I.O."/>
            <person name="Guillou S."/>
            <person name="Cros-Aarteil S."/>
            <person name="Calhoun S."/>
            <person name="Haridas S."/>
            <person name="Kuo A."/>
            <person name="Mondo S."/>
            <person name="Pangilinan J."/>
            <person name="Riley R."/>
            <person name="LaButti K."/>
            <person name="Andreopoulos B."/>
            <person name="Lipzen A."/>
            <person name="Chen C."/>
            <person name="Yan M."/>
            <person name="Daum C."/>
            <person name="Ng V."/>
            <person name="Clum A."/>
            <person name="Steindorff A."/>
            <person name="Ohm R.A."/>
            <person name="Martin F."/>
            <person name="Silar P."/>
            <person name="Natvig D.O."/>
            <person name="Lalanne C."/>
            <person name="Gautier V."/>
            <person name="Ament-Velasquez S.L."/>
            <person name="Kruys A."/>
            <person name="Hutchinson M.I."/>
            <person name="Powell A.J."/>
            <person name="Barry K."/>
            <person name="Miller A.N."/>
            <person name="Grigoriev I.V."/>
            <person name="Debuchy R."/>
            <person name="Gladieux P."/>
            <person name="Hiltunen Thoren M."/>
            <person name="Johannesson H."/>
        </authorList>
    </citation>
    <scope>NUCLEOTIDE SEQUENCE</scope>
    <source>
        <strain evidence="10">FGSC 1904</strain>
    </source>
</reference>
<evidence type="ECO:0000313" key="11">
    <source>
        <dbReference type="Proteomes" id="UP001281003"/>
    </source>
</evidence>
<dbReference type="EMBL" id="JAUTDP010000006">
    <property type="protein sequence ID" value="KAK3398431.1"/>
    <property type="molecule type" value="Genomic_DNA"/>
</dbReference>
<keyword evidence="2" id="KW-0479">Metal-binding</keyword>
<evidence type="ECO:0000256" key="6">
    <source>
        <dbReference type="ARBA" id="ARBA00023163"/>
    </source>
</evidence>
<evidence type="ECO:0000256" key="3">
    <source>
        <dbReference type="ARBA" id="ARBA00022833"/>
    </source>
</evidence>
<dbReference type="PROSITE" id="PS00463">
    <property type="entry name" value="ZN2_CY6_FUNGAL_1"/>
    <property type="match status" value="1"/>
</dbReference>
<accession>A0AAE0PEB4</accession>
<comment type="subcellular location">
    <subcellularLocation>
        <location evidence="1">Nucleus</location>
    </subcellularLocation>
</comment>
<protein>
    <submittedName>
        <fullName evidence="10">Fungal-specific transcription factor domain-containing protein</fullName>
    </submittedName>
</protein>